<dbReference type="PROSITE" id="PS51257">
    <property type="entry name" value="PROKAR_LIPOPROTEIN"/>
    <property type="match status" value="1"/>
</dbReference>
<comment type="caution">
    <text evidence="2">The sequence shown here is derived from an EMBL/GenBank/DDBJ whole genome shotgun (WGS) entry which is preliminary data.</text>
</comment>
<reference evidence="2 3" key="1">
    <citation type="submission" date="2019-04" db="EMBL/GenBank/DDBJ databases">
        <title>Pedobacter sp. RP-3-15 sp. nov., isolated from Arctic soil.</title>
        <authorList>
            <person name="Dahal R.H."/>
            <person name="Kim D.-U."/>
        </authorList>
    </citation>
    <scope>NUCLEOTIDE SEQUENCE [LARGE SCALE GENOMIC DNA]</scope>
    <source>
        <strain evidence="2 3">RP-3-15</strain>
    </source>
</reference>
<dbReference type="AlphaFoldDB" id="A0A4U1CQC0"/>
<protein>
    <recommendedName>
        <fullName evidence="1">Fibronectin type-III domain-containing protein</fullName>
    </recommendedName>
</protein>
<sequence>MINFKNLSKVLLGLALFSIGCKEFIEPSIDKKNVELLAPANGTESMQYKQTFWWNTVENAFQYRLQVVTPTFSNASSLILDTLINTNKFTYTLDPGNYEWRVSAENGSSATPYAKAAFIIHPTSIEAQQVQLQAPANNAVTNQSSAVFKWLKLYGADKYRLQIDTNNFEDEATLFFDKTTPNEEFSVTLTKDKAYKWRVKAQNATVESKWSVIQNITLDKTAPGQVFLTAPINNQVVAKSVSLRWEGLSDAKKYQLYVFKSDGSSIYGNNFPAIVTGTSFTFNEASSGEKVYWQVRALDEAGNAGAFSELRSFTIQ</sequence>
<dbReference type="InterPro" id="IPR013783">
    <property type="entry name" value="Ig-like_fold"/>
</dbReference>
<evidence type="ECO:0000313" key="3">
    <source>
        <dbReference type="Proteomes" id="UP000307244"/>
    </source>
</evidence>
<evidence type="ECO:0000313" key="2">
    <source>
        <dbReference type="EMBL" id="TKC09080.1"/>
    </source>
</evidence>
<feature type="domain" description="Fibronectin type-III" evidence="1">
    <location>
        <begin position="222"/>
        <end position="316"/>
    </location>
</feature>
<dbReference type="Gene3D" id="2.60.40.10">
    <property type="entry name" value="Immunoglobulins"/>
    <property type="match status" value="3"/>
</dbReference>
<evidence type="ECO:0000259" key="1">
    <source>
        <dbReference type="PROSITE" id="PS50853"/>
    </source>
</evidence>
<dbReference type="SUPFAM" id="SSF49265">
    <property type="entry name" value="Fibronectin type III"/>
    <property type="match status" value="1"/>
</dbReference>
<dbReference type="Proteomes" id="UP000307244">
    <property type="component" value="Unassembled WGS sequence"/>
</dbReference>
<dbReference type="InterPro" id="IPR003961">
    <property type="entry name" value="FN3_dom"/>
</dbReference>
<organism evidence="2 3">
    <name type="scientific">Pedobacter frigoris</name>
    <dbReference type="NCBI Taxonomy" id="2571272"/>
    <lineage>
        <taxon>Bacteria</taxon>
        <taxon>Pseudomonadati</taxon>
        <taxon>Bacteroidota</taxon>
        <taxon>Sphingobacteriia</taxon>
        <taxon>Sphingobacteriales</taxon>
        <taxon>Sphingobacteriaceae</taxon>
        <taxon>Pedobacter</taxon>
    </lineage>
</organism>
<dbReference type="PROSITE" id="PS50853">
    <property type="entry name" value="FN3"/>
    <property type="match status" value="1"/>
</dbReference>
<dbReference type="RefSeq" id="WP_136834495.1">
    <property type="nucleotide sequence ID" value="NZ_SWBQ01000001.1"/>
</dbReference>
<gene>
    <name evidence="2" type="ORF">FA047_03010</name>
</gene>
<proteinExistence type="predicted"/>
<dbReference type="InterPro" id="IPR036116">
    <property type="entry name" value="FN3_sf"/>
</dbReference>
<accession>A0A4U1CQC0</accession>
<name>A0A4U1CQC0_9SPHI</name>
<keyword evidence="3" id="KW-1185">Reference proteome</keyword>
<dbReference type="OrthoDB" id="1121506at2"/>
<dbReference type="EMBL" id="SWBQ01000001">
    <property type="protein sequence ID" value="TKC09080.1"/>
    <property type="molecule type" value="Genomic_DNA"/>
</dbReference>